<evidence type="ECO:0000313" key="5">
    <source>
        <dbReference type="EMBL" id="RHZ27789.1"/>
    </source>
</evidence>
<dbReference type="InterPro" id="IPR024079">
    <property type="entry name" value="MetalloPept_cat_dom_sf"/>
</dbReference>
<dbReference type="EMBL" id="QUTD01008274">
    <property type="protein sequence ID" value="RHY46911.1"/>
    <property type="molecule type" value="Genomic_DNA"/>
</dbReference>
<sequence length="326" mass="35818">MNAAQAAAVGAGYGADIFHPTIAEFHPEPDGGTCFSDEDDQTHDAFVDMGKRRPNSKGTGRWKRTPRRRKLGLLILPTSSAKPSTTDSKSSVEITCDVLRRFLAAYLCIDVDILPTDAAEWNPSSRSLRIHGSEYIGRVGTPGQVTKQKKNLTSKRKRSPNDVCLDVFSIFEAFEHAKFVQSPYFSMLVVTPLGLVEDVDGAFVEVLGRSYPDRVACVSLNQSLKSLLVTSAHELLHAMGVDHCSSFACVMNAISSDANWLLLSPPNLRKLKTFHGIPDSNTTFVVDRYTHLVDVLSTTSQLSSVCAVEVDMLTRKLHAMKQLGLY</sequence>
<organism evidence="1 7">
    <name type="scientific">Aphanomyces astaci</name>
    <name type="common">Crayfish plague agent</name>
    <dbReference type="NCBI Taxonomy" id="112090"/>
    <lineage>
        <taxon>Eukaryota</taxon>
        <taxon>Sar</taxon>
        <taxon>Stramenopiles</taxon>
        <taxon>Oomycota</taxon>
        <taxon>Saprolegniomycetes</taxon>
        <taxon>Saprolegniales</taxon>
        <taxon>Verrucalvaceae</taxon>
        <taxon>Aphanomyces</taxon>
    </lineage>
</organism>
<comment type="caution">
    <text evidence="1">The sequence shown here is derived from an EMBL/GenBank/DDBJ whole genome shotgun (WGS) entry which is preliminary data.</text>
</comment>
<evidence type="ECO:0000313" key="9">
    <source>
        <dbReference type="Proteomes" id="UP000283543"/>
    </source>
</evidence>
<gene>
    <name evidence="1" type="ORF">DYB25_005247</name>
    <name evidence="5" type="ORF">DYB26_002889</name>
    <name evidence="2" type="ORF">DYB30_007467</name>
    <name evidence="3" type="ORF">DYB34_009611</name>
    <name evidence="4" type="ORF">DYB38_001452</name>
</gene>
<name>A0A397ATT1_APHAT</name>
<dbReference type="Proteomes" id="UP000283543">
    <property type="component" value="Unassembled WGS sequence"/>
</dbReference>
<evidence type="ECO:0000313" key="8">
    <source>
        <dbReference type="Proteomes" id="UP000266643"/>
    </source>
</evidence>
<evidence type="ECO:0008006" key="11">
    <source>
        <dbReference type="Google" id="ProtNLM"/>
    </source>
</evidence>
<dbReference type="Proteomes" id="UP000286510">
    <property type="component" value="Unassembled WGS sequence"/>
</dbReference>
<evidence type="ECO:0000313" key="6">
    <source>
        <dbReference type="Proteomes" id="UP000265716"/>
    </source>
</evidence>
<dbReference type="Proteomes" id="UP000266239">
    <property type="component" value="Unassembled WGS sequence"/>
</dbReference>
<protein>
    <recommendedName>
        <fullName evidence="11">Peptidase M12B domain-containing protein</fullName>
    </recommendedName>
</protein>
<dbReference type="SUPFAM" id="SSF55486">
    <property type="entry name" value="Metalloproteases ('zincins'), catalytic domain"/>
    <property type="match status" value="1"/>
</dbReference>
<dbReference type="AlphaFoldDB" id="A0A397ATT1"/>
<dbReference type="EMBL" id="QUTF01011604">
    <property type="protein sequence ID" value="RHZ27789.1"/>
    <property type="molecule type" value="Genomic_DNA"/>
</dbReference>
<dbReference type="Proteomes" id="UP000265716">
    <property type="component" value="Unassembled WGS sequence"/>
</dbReference>
<dbReference type="GO" id="GO:0008237">
    <property type="term" value="F:metallopeptidase activity"/>
    <property type="evidence" value="ECO:0007669"/>
    <property type="project" value="InterPro"/>
</dbReference>
<evidence type="ECO:0000313" key="2">
    <source>
        <dbReference type="EMBL" id="RHY46911.1"/>
    </source>
</evidence>
<dbReference type="EMBL" id="QUTA01006617">
    <property type="protein sequence ID" value="RHY10326.1"/>
    <property type="molecule type" value="Genomic_DNA"/>
</dbReference>
<dbReference type="Gene3D" id="3.40.390.10">
    <property type="entry name" value="Collagenase (Catalytic Domain)"/>
    <property type="match status" value="1"/>
</dbReference>
<dbReference type="EMBL" id="QUTB01006734">
    <property type="protein sequence ID" value="RHY48810.1"/>
    <property type="molecule type" value="Genomic_DNA"/>
</dbReference>
<reference evidence="6 7" key="1">
    <citation type="submission" date="2018-08" db="EMBL/GenBank/DDBJ databases">
        <title>Aphanomyces genome sequencing and annotation.</title>
        <authorList>
            <person name="Minardi D."/>
            <person name="Oidtmann B."/>
            <person name="Van Der Giezen M."/>
            <person name="Studholme D.J."/>
        </authorList>
    </citation>
    <scope>NUCLEOTIDE SEQUENCE [LARGE SCALE GENOMIC DNA]</scope>
    <source>
        <strain evidence="2 8">D2</strain>
        <strain evidence="5 10">FDL457</strain>
        <strain evidence="4 6">SA</strain>
        <strain evidence="3 9">Si</strain>
        <strain evidence="1 7">Yx</strain>
    </source>
</reference>
<evidence type="ECO:0000313" key="4">
    <source>
        <dbReference type="EMBL" id="RHY49580.1"/>
    </source>
</evidence>
<accession>A0A397ATT1</accession>
<dbReference type="EMBL" id="QUTC01006964">
    <property type="protein sequence ID" value="RHY49580.1"/>
    <property type="molecule type" value="Genomic_DNA"/>
</dbReference>
<evidence type="ECO:0000313" key="10">
    <source>
        <dbReference type="Proteomes" id="UP000286510"/>
    </source>
</evidence>
<evidence type="ECO:0000313" key="3">
    <source>
        <dbReference type="EMBL" id="RHY48810.1"/>
    </source>
</evidence>
<dbReference type="Proteomes" id="UP000266643">
    <property type="component" value="Unassembled WGS sequence"/>
</dbReference>
<evidence type="ECO:0000313" key="1">
    <source>
        <dbReference type="EMBL" id="RHY10326.1"/>
    </source>
</evidence>
<evidence type="ECO:0000313" key="7">
    <source>
        <dbReference type="Proteomes" id="UP000266239"/>
    </source>
</evidence>
<proteinExistence type="predicted"/>